<feature type="domain" description="Type I restriction modification DNA specificity" evidence="4">
    <location>
        <begin position="24"/>
        <end position="203"/>
    </location>
</feature>
<evidence type="ECO:0000256" key="2">
    <source>
        <dbReference type="ARBA" id="ARBA00022747"/>
    </source>
</evidence>
<dbReference type="InterPro" id="IPR044946">
    <property type="entry name" value="Restrct_endonuc_typeI_TRD_sf"/>
</dbReference>
<dbReference type="PANTHER" id="PTHR30408">
    <property type="entry name" value="TYPE-1 RESTRICTION ENZYME ECOKI SPECIFICITY PROTEIN"/>
    <property type="match status" value="1"/>
</dbReference>
<protein>
    <submittedName>
        <fullName evidence="5">Restriction endonuclease subunit S</fullName>
    </submittedName>
</protein>
<dbReference type="InterPro" id="IPR052021">
    <property type="entry name" value="Type-I_RS_S_subunit"/>
</dbReference>
<evidence type="ECO:0000256" key="1">
    <source>
        <dbReference type="ARBA" id="ARBA00010923"/>
    </source>
</evidence>
<dbReference type="Gene3D" id="3.90.220.20">
    <property type="entry name" value="DNA methylase specificity domains"/>
    <property type="match status" value="2"/>
</dbReference>
<keyword evidence="6" id="KW-1185">Reference proteome</keyword>
<dbReference type="PANTHER" id="PTHR30408:SF12">
    <property type="entry name" value="TYPE I RESTRICTION ENZYME MJAVIII SPECIFICITY SUBUNIT"/>
    <property type="match status" value="1"/>
</dbReference>
<dbReference type="SUPFAM" id="SSF116734">
    <property type="entry name" value="DNA methylase specificity domain"/>
    <property type="match status" value="2"/>
</dbReference>
<reference evidence="5 6" key="1">
    <citation type="submission" date="2020-08" db="EMBL/GenBank/DDBJ databases">
        <title>Genome public.</title>
        <authorList>
            <person name="Liu C."/>
            <person name="Sun Q."/>
        </authorList>
    </citation>
    <scope>NUCLEOTIDE SEQUENCE [LARGE SCALE GENOMIC DNA]</scope>
    <source>
        <strain evidence="5 6">New-7</strain>
    </source>
</reference>
<dbReference type="EMBL" id="JACOOK010000006">
    <property type="protein sequence ID" value="MBC5617576.1"/>
    <property type="molecule type" value="Genomic_DNA"/>
</dbReference>
<accession>A0ABR7CPH3</accession>
<dbReference type="GO" id="GO:0004519">
    <property type="term" value="F:endonuclease activity"/>
    <property type="evidence" value="ECO:0007669"/>
    <property type="project" value="UniProtKB-KW"/>
</dbReference>
<evidence type="ECO:0000313" key="6">
    <source>
        <dbReference type="Proteomes" id="UP000636891"/>
    </source>
</evidence>
<evidence type="ECO:0000313" key="5">
    <source>
        <dbReference type="EMBL" id="MBC5617576.1"/>
    </source>
</evidence>
<dbReference type="Pfam" id="PF01420">
    <property type="entry name" value="Methylase_S"/>
    <property type="match status" value="2"/>
</dbReference>
<feature type="domain" description="Type I restriction modification DNA specificity" evidence="4">
    <location>
        <begin position="235"/>
        <end position="367"/>
    </location>
</feature>
<evidence type="ECO:0000256" key="3">
    <source>
        <dbReference type="ARBA" id="ARBA00023125"/>
    </source>
</evidence>
<keyword evidence="5" id="KW-0540">Nuclease</keyword>
<dbReference type="CDD" id="cd17256">
    <property type="entry name" value="RMtype1_S_EcoJA65PI-TRD1-CR1_like"/>
    <property type="match status" value="1"/>
</dbReference>
<comment type="caution">
    <text evidence="5">The sequence shown here is derived from an EMBL/GenBank/DDBJ whole genome shotgun (WGS) entry which is preliminary data.</text>
</comment>
<organism evidence="5 6">
    <name type="scientific">Alistipes hominis</name>
    <dbReference type="NCBI Taxonomy" id="2763015"/>
    <lineage>
        <taxon>Bacteria</taxon>
        <taxon>Pseudomonadati</taxon>
        <taxon>Bacteroidota</taxon>
        <taxon>Bacteroidia</taxon>
        <taxon>Bacteroidales</taxon>
        <taxon>Rikenellaceae</taxon>
        <taxon>Alistipes</taxon>
    </lineage>
</organism>
<sequence length="383" mass="42954">MVKNNDNKALNVPHLRFPEFTGVWKKCIIGDLATKVGSGVTPRGGESVYKTDGHPFVRSQNVGLGHLILDDIAFIDEETHQRQKNTELQLDDVLLNITGASIGRSALVNTQVVEGNVNQHVCIIRTRNNLVPSFLCNFLLSNHGQKQIDSFQAGGNRQGLNFEQIKSIKIAIPSIDEQNKVAKLLQLIEERISTQNKIIKKLETLIKALSHKLTTQKKPNTLLKDCLVCHSSTLLESHVNGKGQYPVYGATGICGYTDKSDISGDSILIIKDGASVGTITYATGKYSVIGTLNYLQTMQEHYSLLYIYYSLKTFDFRPYITGMAIPHIYFRDYGKAKIWCPDIVEQKRIATVLRTMDAKLKINHSILCNLTLQKQYFIHNLFI</sequence>
<dbReference type="Proteomes" id="UP000636891">
    <property type="component" value="Unassembled WGS sequence"/>
</dbReference>
<keyword evidence="5" id="KW-0255">Endonuclease</keyword>
<name>A0ABR7CPH3_9BACT</name>
<keyword evidence="5" id="KW-0378">Hydrolase</keyword>
<keyword evidence="3" id="KW-0238">DNA-binding</keyword>
<dbReference type="RefSeq" id="WP_186965937.1">
    <property type="nucleotide sequence ID" value="NZ_JACOOK010000006.1"/>
</dbReference>
<dbReference type="Gene3D" id="1.10.287.1120">
    <property type="entry name" value="Bipartite methylase S protein"/>
    <property type="match status" value="1"/>
</dbReference>
<dbReference type="InterPro" id="IPR000055">
    <property type="entry name" value="Restrct_endonuc_typeI_TRD"/>
</dbReference>
<keyword evidence="2" id="KW-0680">Restriction system</keyword>
<proteinExistence type="inferred from homology"/>
<evidence type="ECO:0000259" key="4">
    <source>
        <dbReference type="Pfam" id="PF01420"/>
    </source>
</evidence>
<comment type="similarity">
    <text evidence="1">Belongs to the type-I restriction system S methylase family.</text>
</comment>
<gene>
    <name evidence="5" type="ORF">H8S08_11210</name>
</gene>